<gene>
    <name evidence="1" type="ORF">F985_02100</name>
</gene>
<dbReference type="OrthoDB" id="5194184at2"/>
<accession>N8SAH7</accession>
<name>N8SAH7_9GAMM</name>
<comment type="caution">
    <text evidence="1">The sequence shown here is derived from an EMBL/GenBank/DDBJ whole genome shotgun (WGS) entry which is preliminary data.</text>
</comment>
<reference evidence="2" key="1">
    <citation type="submission" date="2013-02" db="EMBL/GenBank/DDBJ databases">
        <title>The Genome Sequence of Acinetobacter sp. NIPH 973.</title>
        <authorList>
            <consortium name="The Broad Institute Genome Sequencing Platform"/>
            <consortium name="The Broad Institute Genome Sequencing Center for Infectious Disease"/>
            <person name="Cerqueira G."/>
            <person name="Feldgarden M."/>
            <person name="Courvalin P."/>
            <person name="Perichon B."/>
            <person name="Grillot-Courvalin C."/>
            <person name="Clermont D."/>
            <person name="Rocha E."/>
            <person name="Yoon E.-J."/>
            <person name="Nemec A."/>
            <person name="Walker B."/>
            <person name="Young S.K."/>
            <person name="Zeng Q."/>
            <person name="Gargeya S."/>
            <person name="Fitzgerald M."/>
            <person name="Haas B."/>
            <person name="Abouelleil A."/>
            <person name="Alvarado L."/>
            <person name="Arachchi H.M."/>
            <person name="Berlin A.M."/>
            <person name="Chapman S.B."/>
            <person name="Dewar J."/>
            <person name="Goldberg J."/>
            <person name="Griggs A."/>
            <person name="Gujja S."/>
            <person name="Hansen M."/>
            <person name="Howarth C."/>
            <person name="Imamovic A."/>
            <person name="Larimer J."/>
            <person name="McCowan C."/>
            <person name="Murphy C."/>
            <person name="Neiman D."/>
            <person name="Pearson M."/>
            <person name="Priest M."/>
            <person name="Roberts A."/>
            <person name="Saif S."/>
            <person name="Shea T."/>
            <person name="Sisk P."/>
            <person name="Sykes S."/>
            <person name="Wortman J."/>
            <person name="Nusbaum C."/>
            <person name="Birren B."/>
        </authorList>
    </citation>
    <scope>NUCLEOTIDE SEQUENCE [LARGE SCALE GENOMIC DNA]</scope>
    <source>
        <strain evidence="2">NIPH 973</strain>
    </source>
</reference>
<protein>
    <submittedName>
        <fullName evidence="1">Uncharacterized protein</fullName>
    </submittedName>
</protein>
<dbReference type="HOGENOM" id="CLU_2191287_0_0_6"/>
<dbReference type="RefSeq" id="WP_004700615.1">
    <property type="nucleotide sequence ID" value="NZ_JADVLG010000002.1"/>
</dbReference>
<sequence length="108" mass="12876">MNSWQNEHNERQYNLMLEIISDFKKEKIGIKQLILSLKSLFNALESIPETWRNSFNEEWFTIETIYALALERQEESLDKKFILTSEEINIINNTLVNLQNLISERKAK</sequence>
<reference evidence="1 2" key="2">
    <citation type="journal article" date="2015" name="Int. J. Syst. Evol. Microbiol.">
        <title>Acinetobacter seifertii sp. nov., a member of the Acinetobacter calcoaceticus-Acinetobacter baumannii complex isolated from human clinical specimens.</title>
        <authorList>
            <person name="Nemec A."/>
            <person name="Krizova L."/>
            <person name="Maixnerova M."/>
            <person name="Sedo O."/>
            <person name="Brisse S."/>
            <person name="Higgins P.G."/>
        </authorList>
    </citation>
    <scope>NUCLEOTIDE SEQUENCE [LARGE SCALE GENOMIC DNA]</scope>
    <source>
        <strain evidence="1 2">NIPH 973</strain>
    </source>
</reference>
<proteinExistence type="predicted"/>
<evidence type="ECO:0000313" key="2">
    <source>
        <dbReference type="Proteomes" id="UP000013065"/>
    </source>
</evidence>
<dbReference type="Proteomes" id="UP000013065">
    <property type="component" value="Unassembled WGS sequence"/>
</dbReference>
<organism evidence="1 2">
    <name type="scientific">Acinetobacter seifertii</name>
    <dbReference type="NCBI Taxonomy" id="1530123"/>
    <lineage>
        <taxon>Bacteria</taxon>
        <taxon>Pseudomonadati</taxon>
        <taxon>Pseudomonadota</taxon>
        <taxon>Gammaproteobacteria</taxon>
        <taxon>Moraxellales</taxon>
        <taxon>Moraxellaceae</taxon>
        <taxon>Acinetobacter</taxon>
        <taxon>Acinetobacter calcoaceticus/baumannii complex</taxon>
    </lineage>
</organism>
<dbReference type="EMBL" id="APOO01000021">
    <property type="protein sequence ID" value="ENU43382.1"/>
    <property type="molecule type" value="Genomic_DNA"/>
</dbReference>
<dbReference type="AlphaFoldDB" id="N8SAH7"/>
<evidence type="ECO:0000313" key="1">
    <source>
        <dbReference type="EMBL" id="ENU43382.1"/>
    </source>
</evidence>